<dbReference type="Proteomes" id="UP000290407">
    <property type="component" value="Unassembled WGS sequence"/>
</dbReference>
<reference evidence="1 2" key="1">
    <citation type="submission" date="2019-01" db="EMBL/GenBank/DDBJ databases">
        <title>Spirosoma flava sp. nov., a propanil-degrading bacterium isolated from herbicide-contaminated soil.</title>
        <authorList>
            <person name="Zhang L."/>
            <person name="Jiang J.-D."/>
        </authorList>
    </citation>
    <scope>NUCLEOTIDE SEQUENCE [LARGE SCALE GENOMIC DNA]</scope>
    <source>
        <strain evidence="1 2">TY50</strain>
    </source>
</reference>
<protein>
    <submittedName>
        <fullName evidence="1">Uncharacterized protein</fullName>
    </submittedName>
</protein>
<keyword evidence="2" id="KW-1185">Reference proteome</keyword>
<dbReference type="RefSeq" id="WP_129600295.1">
    <property type="nucleotide sequence ID" value="NZ_SBLB01000001.1"/>
</dbReference>
<name>A0A4Q2UR24_9BACT</name>
<evidence type="ECO:0000313" key="2">
    <source>
        <dbReference type="Proteomes" id="UP000290407"/>
    </source>
</evidence>
<gene>
    <name evidence="1" type="ORF">EQG79_04735</name>
</gene>
<proteinExistence type="predicted"/>
<sequence>MSKARIRLAFRHLIDAGSARSEFEKVVFADSYQEFRLQVQAYNPNNQYTTYQQVRAAVPQADPGLSVRVSFAIGLYVNELNGQIPGLVDAIGQPVSFVEHRFTLLDSHITDRSQHRIALTYLTDSLTWLDTVGNHLLLSAIDPADSPEPVDTFLLLVQPNLSICSYQASPYLPTA</sequence>
<accession>A0A4Q2UR24</accession>
<dbReference type="AlphaFoldDB" id="A0A4Q2UR24"/>
<dbReference type="EMBL" id="SBLB01000001">
    <property type="protein sequence ID" value="RYC71452.1"/>
    <property type="molecule type" value="Genomic_DNA"/>
</dbReference>
<organism evidence="1 2">
    <name type="scientific">Spirosoma sordidisoli</name>
    <dbReference type="NCBI Taxonomy" id="2502893"/>
    <lineage>
        <taxon>Bacteria</taxon>
        <taxon>Pseudomonadati</taxon>
        <taxon>Bacteroidota</taxon>
        <taxon>Cytophagia</taxon>
        <taxon>Cytophagales</taxon>
        <taxon>Cytophagaceae</taxon>
        <taxon>Spirosoma</taxon>
    </lineage>
</organism>
<comment type="caution">
    <text evidence="1">The sequence shown here is derived from an EMBL/GenBank/DDBJ whole genome shotgun (WGS) entry which is preliminary data.</text>
</comment>
<evidence type="ECO:0000313" key="1">
    <source>
        <dbReference type="EMBL" id="RYC71452.1"/>
    </source>
</evidence>